<dbReference type="PANTHER" id="PTHR30012:SF7">
    <property type="entry name" value="PROTEIN TRANSPORT PROTEIN HOFC HOMOLOG"/>
    <property type="match status" value="1"/>
</dbReference>
<dbReference type="InterPro" id="IPR001992">
    <property type="entry name" value="T2SS_GspF/T4SS_PilC_CS"/>
</dbReference>
<evidence type="ECO:0000256" key="4">
    <source>
        <dbReference type="ARBA" id="ARBA00022475"/>
    </source>
</evidence>
<keyword evidence="8 10" id="KW-0472">Membrane</keyword>
<keyword evidence="5" id="KW-0997">Cell inner membrane</keyword>
<evidence type="ECO:0000256" key="5">
    <source>
        <dbReference type="ARBA" id="ARBA00022519"/>
    </source>
</evidence>
<dbReference type="RefSeq" id="WP_021985207.1">
    <property type="nucleotide sequence ID" value="NZ_CP060632.1"/>
</dbReference>
<dbReference type="Gene3D" id="1.20.81.30">
    <property type="entry name" value="Type II secretion system (T2SS), domain F"/>
    <property type="match status" value="2"/>
</dbReference>
<comment type="subcellular location">
    <subcellularLocation>
        <location evidence="1">Cell inner membrane</location>
        <topology evidence="1">Multi-pass membrane protein</topology>
    </subcellularLocation>
    <subcellularLocation>
        <location evidence="9">Cell membrane</location>
        <topology evidence="9">Multi-pass membrane protein</topology>
    </subcellularLocation>
</comment>
<accession>A0A7G9FJT2</accession>
<dbReference type="Pfam" id="PF00482">
    <property type="entry name" value="T2SSF"/>
    <property type="match status" value="2"/>
</dbReference>
<dbReference type="FunFam" id="1.20.81.30:FF:000001">
    <property type="entry name" value="Type II secretion system protein F"/>
    <property type="match status" value="2"/>
</dbReference>
<evidence type="ECO:0000313" key="12">
    <source>
        <dbReference type="EMBL" id="QNL98813.1"/>
    </source>
</evidence>
<feature type="transmembrane region" description="Helical" evidence="10">
    <location>
        <begin position="164"/>
        <end position="186"/>
    </location>
</feature>
<evidence type="ECO:0000256" key="7">
    <source>
        <dbReference type="ARBA" id="ARBA00022989"/>
    </source>
</evidence>
<evidence type="ECO:0000256" key="1">
    <source>
        <dbReference type="ARBA" id="ARBA00004429"/>
    </source>
</evidence>
<evidence type="ECO:0000256" key="9">
    <source>
        <dbReference type="RuleBase" id="RU003923"/>
    </source>
</evidence>
<dbReference type="InterPro" id="IPR018076">
    <property type="entry name" value="T2SS_GspF_dom"/>
</dbReference>
<feature type="transmembrane region" description="Helical" evidence="10">
    <location>
        <begin position="370"/>
        <end position="390"/>
    </location>
</feature>
<dbReference type="PRINTS" id="PR00812">
    <property type="entry name" value="BCTERIALGSPF"/>
</dbReference>
<evidence type="ECO:0000259" key="11">
    <source>
        <dbReference type="Pfam" id="PF00482"/>
    </source>
</evidence>
<feature type="domain" description="Type II secretion system protein GspF" evidence="11">
    <location>
        <begin position="267"/>
        <end position="389"/>
    </location>
</feature>
<evidence type="ECO:0000313" key="13">
    <source>
        <dbReference type="Proteomes" id="UP000515819"/>
    </source>
</evidence>
<evidence type="ECO:0000256" key="6">
    <source>
        <dbReference type="ARBA" id="ARBA00022692"/>
    </source>
</evidence>
<dbReference type="InterPro" id="IPR042094">
    <property type="entry name" value="T2SS_GspF_sf"/>
</dbReference>
<sequence>MAQYNYKAMDKNGKAKKGSIEAINLDKAKEKLKSEGLIVQDIKEQGAGKKGGGKKVKDKDLAVFCKQFSAVLNAGVTIISALEMMSEQLENKTLKRALQEAQSYVQKGGTLADAFKLNPKVFPPIMINMTAAGEMSGNLEICFDRLTTHFETANALHSKVKGAVTYPIVILIVVVAVVAVLLVGVIPQFSQMFDDLGSELPAATQMLVNLSNFLQHKWYILVIIVAAIVFGLKAFGKTEPGSLMYAKIGIKFPLFGNLTIKSAAATFSRTMATLMASGISLIDAVEQVAKMINNRIIREALLDAKTQIAKGVPLSKPLRDCGIFPPMLPQMTKIGEETGNIEDMMDKVADYYEMEVNDATDALTAAMEPLIIVIMGVVVGGIVMAIYSPMLSMYDAVDSY</sequence>
<gene>
    <name evidence="12" type="ORF">H9Q76_08640</name>
</gene>
<keyword evidence="4" id="KW-1003">Cell membrane</keyword>
<evidence type="ECO:0000256" key="10">
    <source>
        <dbReference type="SAM" id="Phobius"/>
    </source>
</evidence>
<feature type="domain" description="Type II secretion system protein GspF" evidence="11">
    <location>
        <begin position="64"/>
        <end position="187"/>
    </location>
</feature>
<dbReference type="EMBL" id="CP060632">
    <property type="protein sequence ID" value="QNL98813.1"/>
    <property type="molecule type" value="Genomic_DNA"/>
</dbReference>
<evidence type="ECO:0000256" key="2">
    <source>
        <dbReference type="ARBA" id="ARBA00005745"/>
    </source>
</evidence>
<dbReference type="InterPro" id="IPR003004">
    <property type="entry name" value="GspF/PilC"/>
</dbReference>
<dbReference type="GO" id="GO:0005886">
    <property type="term" value="C:plasma membrane"/>
    <property type="evidence" value="ECO:0007669"/>
    <property type="project" value="UniProtKB-SubCell"/>
</dbReference>
<proteinExistence type="inferred from homology"/>
<dbReference type="KEGG" id="wcp:H9Q76_08640"/>
<keyword evidence="6 9" id="KW-0812">Transmembrane</keyword>
<dbReference type="PANTHER" id="PTHR30012">
    <property type="entry name" value="GENERAL SECRETION PATHWAY PROTEIN"/>
    <property type="match status" value="1"/>
</dbReference>
<organism evidence="12 13">
    <name type="scientific">Wujia chipingensis</name>
    <dbReference type="NCBI Taxonomy" id="2763670"/>
    <lineage>
        <taxon>Bacteria</taxon>
        <taxon>Bacillati</taxon>
        <taxon>Bacillota</taxon>
        <taxon>Clostridia</taxon>
        <taxon>Lachnospirales</taxon>
        <taxon>Lachnospiraceae</taxon>
        <taxon>Wujia</taxon>
    </lineage>
</organism>
<comment type="similarity">
    <text evidence="2 9">Belongs to the GSP F family.</text>
</comment>
<dbReference type="AlphaFoldDB" id="A0A7G9FJT2"/>
<dbReference type="Proteomes" id="UP000515819">
    <property type="component" value="Chromosome"/>
</dbReference>
<feature type="transmembrane region" description="Helical" evidence="10">
    <location>
        <begin position="218"/>
        <end position="235"/>
    </location>
</feature>
<keyword evidence="7 10" id="KW-1133">Transmembrane helix</keyword>
<name>A0A7G9FJT2_9FIRM</name>
<keyword evidence="13" id="KW-1185">Reference proteome</keyword>
<dbReference type="PROSITE" id="PS00874">
    <property type="entry name" value="T2SP_F"/>
    <property type="match status" value="1"/>
</dbReference>
<keyword evidence="3 9" id="KW-0813">Transport</keyword>
<dbReference type="GO" id="GO:0015628">
    <property type="term" value="P:protein secretion by the type II secretion system"/>
    <property type="evidence" value="ECO:0007669"/>
    <property type="project" value="TreeGrafter"/>
</dbReference>
<protein>
    <submittedName>
        <fullName evidence="12">Type II secretion system F family protein</fullName>
    </submittedName>
</protein>
<reference evidence="12 13" key="1">
    <citation type="submission" date="2020-08" db="EMBL/GenBank/DDBJ databases">
        <authorList>
            <person name="Liu C."/>
            <person name="Sun Q."/>
        </authorList>
    </citation>
    <scope>NUCLEOTIDE SEQUENCE [LARGE SCALE GENOMIC DNA]</scope>
    <source>
        <strain evidence="12 13">NSJ-4</strain>
    </source>
</reference>
<evidence type="ECO:0000256" key="3">
    <source>
        <dbReference type="ARBA" id="ARBA00022448"/>
    </source>
</evidence>
<evidence type="ECO:0000256" key="8">
    <source>
        <dbReference type="ARBA" id="ARBA00023136"/>
    </source>
</evidence>